<evidence type="ECO:0000313" key="4">
    <source>
        <dbReference type="Proteomes" id="UP000268857"/>
    </source>
</evidence>
<sequence>MRRMGFRQISPVILLVSCYLPLLKISPSVAKSTPSSVPIIFKKSNLKLLARASYLSPLEQQVIAEMNKVRTNPKAYIPILENYKKRFQGSRVKISDRVYLQTQEGIPAVNEAIAFLKQARPIGALTASKGMSLGATDHLKDQGPKGTTGHYGGDGSNPSTRINRYGKWRITAGENISYGPSTAQDIVMQLIIDDGVSDRGHRKNIFNSAFKVTGVAYGSHTRYRTMCVITYAGGYLEKS</sequence>
<dbReference type="EMBL" id="RSCJ01000007">
    <property type="protein sequence ID" value="RUR83388.1"/>
    <property type="molecule type" value="Genomic_DNA"/>
</dbReference>
<dbReference type="RefSeq" id="WP_016874677.1">
    <property type="nucleotide sequence ID" value="NZ_AJLN01000116.1"/>
</dbReference>
<dbReference type="Gene3D" id="3.40.33.10">
    <property type="entry name" value="CAP"/>
    <property type="match status" value="1"/>
</dbReference>
<dbReference type="Pfam" id="PF00188">
    <property type="entry name" value="CAP"/>
    <property type="match status" value="1"/>
</dbReference>
<accession>A0A433NKP3</accession>
<keyword evidence="4" id="KW-1185">Reference proteome</keyword>
<dbReference type="AlphaFoldDB" id="A0A433NKP3"/>
<dbReference type="PANTHER" id="PTHR31157:SF1">
    <property type="entry name" value="SCP DOMAIN-CONTAINING PROTEIN"/>
    <property type="match status" value="1"/>
</dbReference>
<dbReference type="STRING" id="211165.GCA_000317285_04762"/>
<feature type="region of interest" description="Disordered" evidence="1">
    <location>
        <begin position="135"/>
        <end position="158"/>
    </location>
</feature>
<dbReference type="OrthoDB" id="7550377at2"/>
<evidence type="ECO:0000313" key="3">
    <source>
        <dbReference type="EMBL" id="RUR83388.1"/>
    </source>
</evidence>
<dbReference type="InterPro" id="IPR035940">
    <property type="entry name" value="CAP_sf"/>
</dbReference>
<evidence type="ECO:0000259" key="2">
    <source>
        <dbReference type="Pfam" id="PF00188"/>
    </source>
</evidence>
<organism evidence="3 4">
    <name type="scientific">Chlorogloeopsis fritschii PCC 6912</name>
    <dbReference type="NCBI Taxonomy" id="211165"/>
    <lineage>
        <taxon>Bacteria</taxon>
        <taxon>Bacillati</taxon>
        <taxon>Cyanobacteriota</taxon>
        <taxon>Cyanophyceae</taxon>
        <taxon>Nostocales</taxon>
        <taxon>Chlorogloeopsidaceae</taxon>
        <taxon>Chlorogloeopsis</taxon>
    </lineage>
</organism>
<dbReference type="SUPFAM" id="SSF55797">
    <property type="entry name" value="PR-1-like"/>
    <property type="match status" value="1"/>
</dbReference>
<name>A0A433NKP3_CHLFR</name>
<gene>
    <name evidence="3" type="ORF">PCC6912_22210</name>
</gene>
<dbReference type="PROSITE" id="PS51257">
    <property type="entry name" value="PROKAR_LIPOPROTEIN"/>
    <property type="match status" value="1"/>
</dbReference>
<feature type="domain" description="SCP" evidence="2">
    <location>
        <begin position="108"/>
        <end position="228"/>
    </location>
</feature>
<protein>
    <recommendedName>
        <fullName evidence="2">SCP domain-containing protein</fullName>
    </recommendedName>
</protein>
<dbReference type="CDD" id="cd05379">
    <property type="entry name" value="CAP_bacterial"/>
    <property type="match status" value="1"/>
</dbReference>
<dbReference type="InterPro" id="IPR014044">
    <property type="entry name" value="CAP_dom"/>
</dbReference>
<reference evidence="3 4" key="1">
    <citation type="journal article" date="2019" name="Genome Biol. Evol.">
        <title>Day and night: Metabolic profiles and evolutionary relationships of six axenic non-marine cyanobacteria.</title>
        <authorList>
            <person name="Will S.E."/>
            <person name="Henke P."/>
            <person name="Boedeker C."/>
            <person name="Huang S."/>
            <person name="Brinkmann H."/>
            <person name="Rohde M."/>
            <person name="Jarek M."/>
            <person name="Friedl T."/>
            <person name="Seufert S."/>
            <person name="Schumacher M."/>
            <person name="Overmann J."/>
            <person name="Neumann-Schaal M."/>
            <person name="Petersen J."/>
        </authorList>
    </citation>
    <scope>NUCLEOTIDE SEQUENCE [LARGE SCALE GENOMIC DNA]</scope>
    <source>
        <strain evidence="3 4">PCC 6912</strain>
    </source>
</reference>
<dbReference type="Proteomes" id="UP000268857">
    <property type="component" value="Unassembled WGS sequence"/>
</dbReference>
<comment type="caution">
    <text evidence="3">The sequence shown here is derived from an EMBL/GenBank/DDBJ whole genome shotgun (WGS) entry which is preliminary data.</text>
</comment>
<dbReference type="PANTHER" id="PTHR31157">
    <property type="entry name" value="SCP DOMAIN-CONTAINING PROTEIN"/>
    <property type="match status" value="1"/>
</dbReference>
<proteinExistence type="predicted"/>
<evidence type="ECO:0000256" key="1">
    <source>
        <dbReference type="SAM" id="MobiDB-lite"/>
    </source>
</evidence>